<name>A0ABQ1L2I0_9SPHI</name>
<sequence length="89" mass="10696">MAVYILSYDLNKEGQDYEGLYKELKNSPSWWHYIDSTWLISTSETAEQLYARIGKHIDKNDYALAIEVRRNYEGWLPKKAWEWIREHIG</sequence>
<evidence type="ECO:0000313" key="1">
    <source>
        <dbReference type="EMBL" id="GGC18139.1"/>
    </source>
</evidence>
<keyword evidence="2" id="KW-1185">Reference proteome</keyword>
<evidence type="ECO:0008006" key="3">
    <source>
        <dbReference type="Google" id="ProtNLM"/>
    </source>
</evidence>
<dbReference type="Proteomes" id="UP000597338">
    <property type="component" value="Unassembled WGS sequence"/>
</dbReference>
<reference evidence="2" key="1">
    <citation type="journal article" date="2019" name="Int. J. Syst. Evol. Microbiol.">
        <title>The Global Catalogue of Microorganisms (GCM) 10K type strain sequencing project: providing services to taxonomists for standard genome sequencing and annotation.</title>
        <authorList>
            <consortium name="The Broad Institute Genomics Platform"/>
            <consortium name="The Broad Institute Genome Sequencing Center for Infectious Disease"/>
            <person name="Wu L."/>
            <person name="Ma J."/>
        </authorList>
    </citation>
    <scope>NUCLEOTIDE SEQUENCE [LARGE SCALE GENOMIC DNA]</scope>
    <source>
        <strain evidence="2">CGMCC 1.15342</strain>
    </source>
</reference>
<dbReference type="EMBL" id="BMIK01000001">
    <property type="protein sequence ID" value="GGC18139.1"/>
    <property type="molecule type" value="Genomic_DNA"/>
</dbReference>
<evidence type="ECO:0000313" key="2">
    <source>
        <dbReference type="Proteomes" id="UP000597338"/>
    </source>
</evidence>
<proteinExistence type="predicted"/>
<accession>A0ABQ1L2I0</accession>
<dbReference type="RefSeq" id="WP_188747510.1">
    <property type="nucleotide sequence ID" value="NZ_BMIK01000001.1"/>
</dbReference>
<organism evidence="1 2">
    <name type="scientific">Parapedobacter defluvii</name>
    <dbReference type="NCBI Taxonomy" id="2045106"/>
    <lineage>
        <taxon>Bacteria</taxon>
        <taxon>Pseudomonadati</taxon>
        <taxon>Bacteroidota</taxon>
        <taxon>Sphingobacteriia</taxon>
        <taxon>Sphingobacteriales</taxon>
        <taxon>Sphingobacteriaceae</taxon>
        <taxon>Parapedobacter</taxon>
    </lineage>
</organism>
<comment type="caution">
    <text evidence="1">The sequence shown here is derived from an EMBL/GenBank/DDBJ whole genome shotgun (WGS) entry which is preliminary data.</text>
</comment>
<protein>
    <recommendedName>
        <fullName evidence="3">SinR family protein</fullName>
    </recommendedName>
</protein>
<gene>
    <name evidence="1" type="ORF">GCM10011386_07610</name>
</gene>